<feature type="transmembrane region" description="Helical" evidence="4">
    <location>
        <begin position="6"/>
        <end position="26"/>
    </location>
</feature>
<evidence type="ECO:0000256" key="4">
    <source>
        <dbReference type="SAM" id="Phobius"/>
    </source>
</evidence>
<dbReference type="PANTHER" id="PTHR47955">
    <property type="entry name" value="CYTOCHROME P450 FAMILY 71 PROTEIN"/>
    <property type="match status" value="1"/>
</dbReference>
<reference evidence="5" key="1">
    <citation type="journal article" date="2023" name="Plant J.">
        <title>Genome sequences and population genomics provide insights into the demographic history, inbreeding, and mutation load of two 'living fossil' tree species of Dipteronia.</title>
        <authorList>
            <person name="Feng Y."/>
            <person name="Comes H.P."/>
            <person name="Chen J."/>
            <person name="Zhu S."/>
            <person name="Lu R."/>
            <person name="Zhang X."/>
            <person name="Li P."/>
            <person name="Qiu J."/>
            <person name="Olsen K.M."/>
            <person name="Qiu Y."/>
        </authorList>
    </citation>
    <scope>NUCLEOTIDE SEQUENCE</scope>
    <source>
        <tissue evidence="5">Leaf</tissue>
    </source>
</reference>
<gene>
    <name evidence="5" type="ORF">Ddye_002193</name>
</gene>
<proteinExistence type="inferred from homology"/>
<dbReference type="SUPFAM" id="SSF48264">
    <property type="entry name" value="Cytochrome P450"/>
    <property type="match status" value="1"/>
</dbReference>
<dbReference type="InterPro" id="IPR001128">
    <property type="entry name" value="Cyt_P450"/>
</dbReference>
<evidence type="ECO:0000313" key="6">
    <source>
        <dbReference type="Proteomes" id="UP001280121"/>
    </source>
</evidence>
<dbReference type="EMBL" id="JANJYI010000001">
    <property type="protein sequence ID" value="KAK2663619.1"/>
    <property type="molecule type" value="Genomic_DNA"/>
</dbReference>
<dbReference type="GO" id="GO:0020037">
    <property type="term" value="F:heme binding"/>
    <property type="evidence" value="ECO:0007669"/>
    <property type="project" value="InterPro"/>
</dbReference>
<accession>A0AAD9XQ18</accession>
<dbReference type="GO" id="GO:0016705">
    <property type="term" value="F:oxidoreductase activity, acting on paired donors, with incorporation or reduction of molecular oxygen"/>
    <property type="evidence" value="ECO:0007669"/>
    <property type="project" value="InterPro"/>
</dbReference>
<dbReference type="GO" id="GO:0004497">
    <property type="term" value="F:monooxygenase activity"/>
    <property type="evidence" value="ECO:0007669"/>
    <property type="project" value="InterPro"/>
</dbReference>
<keyword evidence="4" id="KW-0812">Transmembrane</keyword>
<sequence>MDILQLSLIHVLTLIFFAFFFVKWVFFSSDTHKKLPPSPKKLPIIGKLHQIGLHIHRSLHSLAQCHGPLMLLNFGKLPVLVVSSAEAAQEIMKTHDLIFSCRPKSCIGDKLFYGSNDVAGAPYGEYWRQMRSIFVLQLLSNNRVKSFRTVREEEIALCMKEI</sequence>
<organism evidence="5 6">
    <name type="scientific">Dipteronia dyeriana</name>
    <dbReference type="NCBI Taxonomy" id="168575"/>
    <lineage>
        <taxon>Eukaryota</taxon>
        <taxon>Viridiplantae</taxon>
        <taxon>Streptophyta</taxon>
        <taxon>Embryophyta</taxon>
        <taxon>Tracheophyta</taxon>
        <taxon>Spermatophyta</taxon>
        <taxon>Magnoliopsida</taxon>
        <taxon>eudicotyledons</taxon>
        <taxon>Gunneridae</taxon>
        <taxon>Pentapetalae</taxon>
        <taxon>rosids</taxon>
        <taxon>malvids</taxon>
        <taxon>Sapindales</taxon>
        <taxon>Sapindaceae</taxon>
        <taxon>Hippocastanoideae</taxon>
        <taxon>Acereae</taxon>
        <taxon>Dipteronia</taxon>
    </lineage>
</organism>
<dbReference type="AlphaFoldDB" id="A0AAD9XQ18"/>
<dbReference type="Pfam" id="PF00067">
    <property type="entry name" value="p450"/>
    <property type="match status" value="1"/>
</dbReference>
<dbReference type="PANTHER" id="PTHR47955:SF15">
    <property type="entry name" value="CYTOCHROME P450 71A2-LIKE"/>
    <property type="match status" value="1"/>
</dbReference>
<keyword evidence="3" id="KW-0408">Iron</keyword>
<evidence type="ECO:0008006" key="7">
    <source>
        <dbReference type="Google" id="ProtNLM"/>
    </source>
</evidence>
<dbReference type="Proteomes" id="UP001280121">
    <property type="component" value="Unassembled WGS sequence"/>
</dbReference>
<comment type="similarity">
    <text evidence="1">Belongs to the cytochrome P450 family.</text>
</comment>
<keyword evidence="4" id="KW-1133">Transmembrane helix</keyword>
<name>A0AAD9XQ18_9ROSI</name>
<evidence type="ECO:0000256" key="2">
    <source>
        <dbReference type="ARBA" id="ARBA00022723"/>
    </source>
</evidence>
<dbReference type="GO" id="GO:0005506">
    <property type="term" value="F:iron ion binding"/>
    <property type="evidence" value="ECO:0007669"/>
    <property type="project" value="InterPro"/>
</dbReference>
<keyword evidence="6" id="KW-1185">Reference proteome</keyword>
<evidence type="ECO:0000256" key="1">
    <source>
        <dbReference type="ARBA" id="ARBA00010617"/>
    </source>
</evidence>
<dbReference type="Gene3D" id="1.10.630.10">
    <property type="entry name" value="Cytochrome P450"/>
    <property type="match status" value="1"/>
</dbReference>
<keyword evidence="4" id="KW-0472">Membrane</keyword>
<evidence type="ECO:0000313" key="5">
    <source>
        <dbReference type="EMBL" id="KAK2663619.1"/>
    </source>
</evidence>
<evidence type="ECO:0000256" key="3">
    <source>
        <dbReference type="ARBA" id="ARBA00023004"/>
    </source>
</evidence>
<comment type="caution">
    <text evidence="5">The sequence shown here is derived from an EMBL/GenBank/DDBJ whole genome shotgun (WGS) entry which is preliminary data.</text>
</comment>
<keyword evidence="2" id="KW-0479">Metal-binding</keyword>
<protein>
    <recommendedName>
        <fullName evidence="7">Cytochrome P450</fullName>
    </recommendedName>
</protein>
<dbReference type="InterPro" id="IPR036396">
    <property type="entry name" value="Cyt_P450_sf"/>
</dbReference>